<evidence type="ECO:0000313" key="3">
    <source>
        <dbReference type="Proteomes" id="UP000504618"/>
    </source>
</evidence>
<organism evidence="3 4">
    <name type="scientific">Temnothorax curvispinosus</name>
    <dbReference type="NCBI Taxonomy" id="300111"/>
    <lineage>
        <taxon>Eukaryota</taxon>
        <taxon>Metazoa</taxon>
        <taxon>Ecdysozoa</taxon>
        <taxon>Arthropoda</taxon>
        <taxon>Hexapoda</taxon>
        <taxon>Insecta</taxon>
        <taxon>Pterygota</taxon>
        <taxon>Neoptera</taxon>
        <taxon>Endopterygota</taxon>
        <taxon>Hymenoptera</taxon>
        <taxon>Apocrita</taxon>
        <taxon>Aculeata</taxon>
        <taxon>Formicoidea</taxon>
        <taxon>Formicidae</taxon>
        <taxon>Myrmicinae</taxon>
        <taxon>Temnothorax</taxon>
    </lineage>
</organism>
<keyword evidence="1" id="KW-0472">Membrane</keyword>
<dbReference type="Gene3D" id="2.40.10.10">
    <property type="entry name" value="Trypsin-like serine proteases"/>
    <property type="match status" value="1"/>
</dbReference>
<dbReference type="Pfam" id="PF00089">
    <property type="entry name" value="Trypsin"/>
    <property type="match status" value="1"/>
</dbReference>
<dbReference type="OrthoDB" id="5565075at2759"/>
<feature type="domain" description="Peptidase S1" evidence="2">
    <location>
        <begin position="12"/>
        <end position="100"/>
    </location>
</feature>
<dbReference type="SUPFAM" id="SSF50494">
    <property type="entry name" value="Trypsin-like serine proteases"/>
    <property type="match status" value="1"/>
</dbReference>
<evidence type="ECO:0000313" key="4">
    <source>
        <dbReference type="RefSeq" id="XP_024883035.1"/>
    </source>
</evidence>
<dbReference type="InterPro" id="IPR009003">
    <property type="entry name" value="Peptidase_S1_PA"/>
</dbReference>
<proteinExistence type="predicted"/>
<evidence type="ECO:0000256" key="1">
    <source>
        <dbReference type="SAM" id="Phobius"/>
    </source>
</evidence>
<dbReference type="InterPro" id="IPR043504">
    <property type="entry name" value="Peptidase_S1_PA_chymotrypsin"/>
</dbReference>
<feature type="transmembrane region" description="Helical" evidence="1">
    <location>
        <begin position="55"/>
        <end position="78"/>
    </location>
</feature>
<dbReference type="Proteomes" id="UP000504618">
    <property type="component" value="Unplaced"/>
</dbReference>
<keyword evidence="3" id="KW-1185">Reference proteome</keyword>
<name>A0A6J1QR58_9HYME</name>
<dbReference type="InterPro" id="IPR001254">
    <property type="entry name" value="Trypsin_dom"/>
</dbReference>
<dbReference type="RefSeq" id="XP_024883035.1">
    <property type="nucleotide sequence ID" value="XM_025027267.1"/>
</dbReference>
<dbReference type="GeneID" id="112461858"/>
<evidence type="ECO:0000259" key="2">
    <source>
        <dbReference type="Pfam" id="PF00089"/>
    </source>
</evidence>
<dbReference type="AlphaFoldDB" id="A0A6J1QR58"/>
<dbReference type="GO" id="GO:0004252">
    <property type="term" value="F:serine-type endopeptidase activity"/>
    <property type="evidence" value="ECO:0007669"/>
    <property type="project" value="InterPro"/>
</dbReference>
<dbReference type="GO" id="GO:0006508">
    <property type="term" value="P:proteolysis"/>
    <property type="evidence" value="ECO:0007669"/>
    <property type="project" value="InterPro"/>
</dbReference>
<reference evidence="4" key="1">
    <citation type="submission" date="2025-08" db="UniProtKB">
        <authorList>
            <consortium name="RefSeq"/>
        </authorList>
    </citation>
    <scope>IDENTIFICATION</scope>
    <source>
        <tissue evidence="4">Whole body</tissue>
    </source>
</reference>
<gene>
    <name evidence="4" type="primary">LOC112461858</name>
</gene>
<sequence>MVMMHQFLGYGYVECAGTVLSKRWILTTAHCVERYPRTFLVEFGISDKLGIGYELFRIFGMSMITLLIVSMVTTQAFIHPQYAIGYNDIALLYMPQDIPLSKV</sequence>
<keyword evidence="1" id="KW-1133">Transmembrane helix</keyword>
<protein>
    <submittedName>
        <fullName evidence="4">Chymotrypsin-2-like</fullName>
    </submittedName>
</protein>
<keyword evidence="1" id="KW-0812">Transmembrane</keyword>
<accession>A0A6J1QR58</accession>